<reference evidence="8 9" key="1">
    <citation type="submission" date="2017-06" db="EMBL/GenBank/DDBJ databases">
        <title>Genome sequencing of cyanobaciteial culture collection at National Institute for Environmental Studies (NIES).</title>
        <authorList>
            <person name="Hirose Y."/>
            <person name="Shimura Y."/>
            <person name="Fujisawa T."/>
            <person name="Nakamura Y."/>
            <person name="Kawachi M."/>
        </authorList>
    </citation>
    <scope>NUCLEOTIDE SEQUENCE [LARGE SCALE GENOMIC DNA]</scope>
    <source>
        <strain evidence="8 9">NIES-4072</strain>
    </source>
</reference>
<dbReference type="EMBL" id="BDUD01000001">
    <property type="protein sequence ID" value="GBG16697.1"/>
    <property type="molecule type" value="Genomic_DNA"/>
</dbReference>
<sequence length="369" mass="42116">MLSLTVGDPVPWFILPSTSNPTFHFNSVGGYRVILFFFGSTKNNRIREILNQFCTRQNQLASYQAPFFGVSIDSDDTFLAELVENKTYFKFLWDFKREASIQYGVCQPDNPAGSGLQYQPKIFILDENLRVLQVIHALAVANPVEQVFEFIKGLPAIPPTSLAPKLAPVLFIPNVLEPSFCQNLIDLYLADGGQDSGFMRQIDGKTVGVYDYSFKKRRDYFISDPQLLQQINQRIVRRVKPEIEKAFQFSITRFERQVVACYEATEQAFFSRHRDNTTKGTAHRRFAMSLNLNTGSYEGGYLRFPEYGSQLYCPNTGEALIFSCSLLHEATPVISGQRFVLLSFFYNDEDAQFRENNSQYIALNSTTDI</sequence>
<dbReference type="GO" id="GO:0005506">
    <property type="term" value="F:iron ion binding"/>
    <property type="evidence" value="ECO:0007669"/>
    <property type="project" value="InterPro"/>
</dbReference>
<dbReference type="GO" id="GO:0031418">
    <property type="term" value="F:L-ascorbic acid binding"/>
    <property type="evidence" value="ECO:0007669"/>
    <property type="project" value="UniProtKB-KW"/>
</dbReference>
<feature type="domain" description="Fe2OG dioxygenase" evidence="7">
    <location>
        <begin position="253"/>
        <end position="348"/>
    </location>
</feature>
<dbReference type="GO" id="GO:0016209">
    <property type="term" value="F:antioxidant activity"/>
    <property type="evidence" value="ECO:0007669"/>
    <property type="project" value="InterPro"/>
</dbReference>
<dbReference type="OrthoDB" id="255432at2"/>
<evidence type="ECO:0000256" key="4">
    <source>
        <dbReference type="ARBA" id="ARBA00022964"/>
    </source>
</evidence>
<protein>
    <submittedName>
        <fullName evidence="8">Putative bacterioferritin comigratory protein</fullName>
    </submittedName>
</protein>
<dbReference type="Gene3D" id="2.60.120.620">
    <property type="entry name" value="q2cbj1_9rhob like domain"/>
    <property type="match status" value="1"/>
</dbReference>
<dbReference type="InterPro" id="IPR006620">
    <property type="entry name" value="Pro_4_hyd_alph"/>
</dbReference>
<organism evidence="8 9">
    <name type="scientific">Nostoc commune NIES-4072</name>
    <dbReference type="NCBI Taxonomy" id="2005467"/>
    <lineage>
        <taxon>Bacteria</taxon>
        <taxon>Bacillati</taxon>
        <taxon>Cyanobacteriota</taxon>
        <taxon>Cyanophyceae</taxon>
        <taxon>Nostocales</taxon>
        <taxon>Nostocaceae</taxon>
        <taxon>Nostoc</taxon>
    </lineage>
</organism>
<evidence type="ECO:0000256" key="5">
    <source>
        <dbReference type="ARBA" id="ARBA00023002"/>
    </source>
</evidence>
<evidence type="ECO:0000256" key="3">
    <source>
        <dbReference type="ARBA" id="ARBA00022896"/>
    </source>
</evidence>
<gene>
    <name evidence="8" type="ORF">NIES4072_03430</name>
</gene>
<dbReference type="SMART" id="SM00702">
    <property type="entry name" value="P4Hc"/>
    <property type="match status" value="1"/>
</dbReference>
<dbReference type="GO" id="GO:0016705">
    <property type="term" value="F:oxidoreductase activity, acting on paired donors, with incorporation or reduction of molecular oxygen"/>
    <property type="evidence" value="ECO:0007669"/>
    <property type="project" value="InterPro"/>
</dbReference>
<dbReference type="GO" id="GO:0051213">
    <property type="term" value="F:dioxygenase activity"/>
    <property type="evidence" value="ECO:0007669"/>
    <property type="project" value="UniProtKB-KW"/>
</dbReference>
<evidence type="ECO:0000313" key="9">
    <source>
        <dbReference type="Proteomes" id="UP000245124"/>
    </source>
</evidence>
<evidence type="ECO:0000256" key="6">
    <source>
        <dbReference type="ARBA" id="ARBA00023004"/>
    </source>
</evidence>
<proteinExistence type="predicted"/>
<keyword evidence="2" id="KW-0479">Metal-binding</keyword>
<keyword evidence="4" id="KW-0223">Dioxygenase</keyword>
<dbReference type="Proteomes" id="UP000245124">
    <property type="component" value="Unassembled WGS sequence"/>
</dbReference>
<dbReference type="Pfam" id="PF00578">
    <property type="entry name" value="AhpC-TSA"/>
    <property type="match status" value="1"/>
</dbReference>
<comment type="caution">
    <text evidence="8">The sequence shown here is derived from an EMBL/GenBank/DDBJ whole genome shotgun (WGS) entry which is preliminary data.</text>
</comment>
<dbReference type="SUPFAM" id="SSF52833">
    <property type="entry name" value="Thioredoxin-like"/>
    <property type="match status" value="1"/>
</dbReference>
<dbReference type="RefSeq" id="WP_109007030.1">
    <property type="nucleotide sequence ID" value="NZ_BDUD01000001.1"/>
</dbReference>
<keyword evidence="3" id="KW-0847">Vitamin C</keyword>
<evidence type="ECO:0000259" key="7">
    <source>
        <dbReference type="PROSITE" id="PS51471"/>
    </source>
</evidence>
<evidence type="ECO:0000256" key="1">
    <source>
        <dbReference type="ARBA" id="ARBA00001961"/>
    </source>
</evidence>
<keyword evidence="5" id="KW-0560">Oxidoreductase</keyword>
<accession>A0A2R5FE60</accession>
<comment type="cofactor">
    <cofactor evidence="1">
        <name>L-ascorbate</name>
        <dbReference type="ChEBI" id="CHEBI:38290"/>
    </cofactor>
</comment>
<evidence type="ECO:0000256" key="2">
    <source>
        <dbReference type="ARBA" id="ARBA00022723"/>
    </source>
</evidence>
<dbReference type="InterPro" id="IPR036249">
    <property type="entry name" value="Thioredoxin-like_sf"/>
</dbReference>
<keyword evidence="9" id="KW-1185">Reference proteome</keyword>
<dbReference type="Gene3D" id="3.40.30.10">
    <property type="entry name" value="Glutaredoxin"/>
    <property type="match status" value="1"/>
</dbReference>
<evidence type="ECO:0000313" key="8">
    <source>
        <dbReference type="EMBL" id="GBG16697.1"/>
    </source>
</evidence>
<dbReference type="InterPro" id="IPR000866">
    <property type="entry name" value="AhpC/TSA"/>
</dbReference>
<name>A0A2R5FE60_NOSCO</name>
<keyword evidence="6" id="KW-0408">Iron</keyword>
<dbReference type="AlphaFoldDB" id="A0A2R5FE60"/>
<dbReference type="InterPro" id="IPR005123">
    <property type="entry name" value="Oxoglu/Fe-dep_dioxygenase_dom"/>
</dbReference>
<dbReference type="PROSITE" id="PS51471">
    <property type="entry name" value="FE2OG_OXY"/>
    <property type="match status" value="1"/>
</dbReference>